<dbReference type="RefSeq" id="WP_274997830.1">
    <property type="nucleotide sequence ID" value="NZ_JAJQQP010000018.1"/>
</dbReference>
<dbReference type="Proteomes" id="UP001183585">
    <property type="component" value="Unassembled WGS sequence"/>
</dbReference>
<keyword evidence="1" id="KW-0472">Membrane</keyword>
<sequence length="84" mass="8398">MSRIVRSTPELVVAGAIGGGLIVWVIVVFGSVLLTGAGTGDFLDPYRALGRVLTMGSTWLISAGGAVVGGVVGAVVGGSRDKKK</sequence>
<keyword evidence="1" id="KW-1133">Transmembrane helix</keyword>
<keyword evidence="3" id="KW-1185">Reference proteome</keyword>
<reference evidence="2 3" key="1">
    <citation type="submission" date="2023-07" db="EMBL/GenBank/DDBJ databases">
        <title>Sequencing the genomes of 1000 actinobacteria strains.</title>
        <authorList>
            <person name="Klenk H.-P."/>
        </authorList>
    </citation>
    <scope>NUCLEOTIDE SEQUENCE [LARGE SCALE GENOMIC DNA]</scope>
    <source>
        <strain evidence="2 3">DSM 45554</strain>
    </source>
</reference>
<accession>A0ABU2CMT8</accession>
<dbReference type="EMBL" id="JAVDYE010000001">
    <property type="protein sequence ID" value="MDR7382654.1"/>
    <property type="molecule type" value="Genomic_DNA"/>
</dbReference>
<gene>
    <name evidence="2" type="ORF">J2S48_002169</name>
</gene>
<comment type="caution">
    <text evidence="2">The sequence shown here is derived from an EMBL/GenBank/DDBJ whole genome shotgun (WGS) entry which is preliminary data.</text>
</comment>
<name>A0ABU2CMT8_9MICO</name>
<organism evidence="2 3">
    <name type="scientific">Promicromonospora iranensis</name>
    <dbReference type="NCBI Taxonomy" id="1105144"/>
    <lineage>
        <taxon>Bacteria</taxon>
        <taxon>Bacillati</taxon>
        <taxon>Actinomycetota</taxon>
        <taxon>Actinomycetes</taxon>
        <taxon>Micrococcales</taxon>
        <taxon>Promicromonosporaceae</taxon>
        <taxon>Promicromonospora</taxon>
    </lineage>
</organism>
<proteinExistence type="predicted"/>
<evidence type="ECO:0000313" key="2">
    <source>
        <dbReference type="EMBL" id="MDR7382654.1"/>
    </source>
</evidence>
<feature type="transmembrane region" description="Helical" evidence="1">
    <location>
        <begin position="57"/>
        <end position="78"/>
    </location>
</feature>
<keyword evidence="1" id="KW-0812">Transmembrane</keyword>
<protein>
    <submittedName>
        <fullName evidence="2">Uncharacterized protein</fullName>
    </submittedName>
</protein>
<evidence type="ECO:0000313" key="3">
    <source>
        <dbReference type="Proteomes" id="UP001183585"/>
    </source>
</evidence>
<feature type="transmembrane region" description="Helical" evidence="1">
    <location>
        <begin position="12"/>
        <end position="37"/>
    </location>
</feature>
<evidence type="ECO:0000256" key="1">
    <source>
        <dbReference type="SAM" id="Phobius"/>
    </source>
</evidence>